<feature type="region of interest" description="Disordered" evidence="1">
    <location>
        <begin position="102"/>
        <end position="143"/>
    </location>
</feature>
<feature type="compositionally biased region" description="Acidic residues" evidence="1">
    <location>
        <begin position="121"/>
        <end position="131"/>
    </location>
</feature>
<dbReference type="RefSeq" id="WP_218472766.1">
    <property type="nucleotide sequence ID" value="NZ_BAABJN010000009.1"/>
</dbReference>
<dbReference type="EMBL" id="CP078145">
    <property type="protein sequence ID" value="QXN91917.1"/>
    <property type="molecule type" value="Genomic_DNA"/>
</dbReference>
<evidence type="ECO:0000313" key="3">
    <source>
        <dbReference type="Proteomes" id="UP000694257"/>
    </source>
</evidence>
<evidence type="ECO:0008006" key="4">
    <source>
        <dbReference type="Google" id="ProtNLM"/>
    </source>
</evidence>
<feature type="compositionally biased region" description="Basic and acidic residues" evidence="1">
    <location>
        <begin position="132"/>
        <end position="143"/>
    </location>
</feature>
<evidence type="ECO:0000313" key="2">
    <source>
        <dbReference type="EMBL" id="QXN91917.1"/>
    </source>
</evidence>
<protein>
    <recommendedName>
        <fullName evidence="4">YbaB/EbfC DNA-binding family protein</fullName>
    </recommendedName>
</protein>
<organism evidence="2 3">
    <name type="scientific">Nocardia iowensis</name>
    <dbReference type="NCBI Taxonomy" id="204891"/>
    <lineage>
        <taxon>Bacteria</taxon>
        <taxon>Bacillati</taxon>
        <taxon>Actinomycetota</taxon>
        <taxon>Actinomycetes</taxon>
        <taxon>Mycobacteriales</taxon>
        <taxon>Nocardiaceae</taxon>
        <taxon>Nocardia</taxon>
    </lineage>
</organism>
<name>A0ABX8RSE5_NOCIO</name>
<dbReference type="Proteomes" id="UP000694257">
    <property type="component" value="Chromosome"/>
</dbReference>
<keyword evidence="3" id="KW-1185">Reference proteome</keyword>
<accession>A0ABX8RSE5</accession>
<reference evidence="2 3" key="1">
    <citation type="submission" date="2021-07" db="EMBL/GenBank/DDBJ databases">
        <title>Whole Genome Sequence of Nocardia Iowensis.</title>
        <authorList>
            <person name="Lamm A."/>
            <person name="Collins-Fairclough A.M."/>
            <person name="Bunk B."/>
            <person name="Sproer C."/>
        </authorList>
    </citation>
    <scope>NUCLEOTIDE SEQUENCE [LARGE SCALE GENOMIC DNA]</scope>
    <source>
        <strain evidence="2 3">NRRL 5646</strain>
    </source>
</reference>
<proteinExistence type="predicted"/>
<gene>
    <name evidence="2" type="ORF">KV110_01625</name>
</gene>
<sequence>MTTDIQEWEQQLQRDLAEIRRSGEKLAGALGAVRGRGETRGVLVEVDAEGEITNLQIAPGAMRWSSSQLTATLLDCHRTARADAKTKVTSLLSKADSRIHNQFGRLRGESAPGNQRRQPSDEEIQAADDEYFERRNRDGWTNT</sequence>
<evidence type="ECO:0000256" key="1">
    <source>
        <dbReference type="SAM" id="MobiDB-lite"/>
    </source>
</evidence>